<dbReference type="InterPro" id="IPR013150">
    <property type="entry name" value="TFIIB_cyclin"/>
</dbReference>
<dbReference type="HOGENOM" id="CLU_978621_0_0_2"/>
<dbReference type="eggNOG" id="arCOG02775">
    <property type="taxonomic scope" value="Archaea"/>
</dbReference>
<accession>U1PY16</accession>
<dbReference type="Pfam" id="PF24033">
    <property type="entry name" value="DUF7342"/>
    <property type="match status" value="1"/>
</dbReference>
<dbReference type="CDD" id="cd00090">
    <property type="entry name" value="HTH_ARSR"/>
    <property type="match status" value="1"/>
</dbReference>
<dbReference type="InterPro" id="IPR011991">
    <property type="entry name" value="ArsR-like_HTH"/>
</dbReference>
<dbReference type="STRING" id="1238425.J07HQW2_03847"/>
<dbReference type="EMBL" id="KE356561">
    <property type="protein sequence ID" value="ERG97361.1"/>
    <property type="molecule type" value="Genomic_DNA"/>
</dbReference>
<organism evidence="2 3">
    <name type="scientific">Haloquadratum walsbyi J07HQW2</name>
    <dbReference type="NCBI Taxonomy" id="1238425"/>
    <lineage>
        <taxon>Archaea</taxon>
        <taxon>Methanobacteriati</taxon>
        <taxon>Methanobacteriota</taxon>
        <taxon>Stenosarchaea group</taxon>
        <taxon>Halobacteria</taxon>
        <taxon>Halobacteriales</taxon>
        <taxon>Haloferacaceae</taxon>
        <taxon>Haloquadratum</taxon>
    </lineage>
</organism>
<dbReference type="AlphaFoldDB" id="U1PY16"/>
<dbReference type="eggNOG" id="arCOG01981">
    <property type="taxonomic scope" value="Archaea"/>
</dbReference>
<dbReference type="InterPro" id="IPR055766">
    <property type="entry name" value="DUF7342"/>
</dbReference>
<dbReference type="SUPFAM" id="SSF47954">
    <property type="entry name" value="Cyclin-like"/>
    <property type="match status" value="1"/>
</dbReference>
<dbReference type="Proteomes" id="UP000030710">
    <property type="component" value="Unassembled WGS sequence"/>
</dbReference>
<evidence type="ECO:0000313" key="2">
    <source>
        <dbReference type="EMBL" id="ERG97361.1"/>
    </source>
</evidence>
<proteinExistence type="predicted"/>
<dbReference type="Pfam" id="PF00382">
    <property type="entry name" value="TFIIB"/>
    <property type="match status" value="1"/>
</dbReference>
<evidence type="ECO:0000259" key="1">
    <source>
        <dbReference type="Pfam" id="PF00382"/>
    </source>
</evidence>
<evidence type="ECO:0000313" key="3">
    <source>
        <dbReference type="Proteomes" id="UP000030710"/>
    </source>
</evidence>
<sequence length="284" mass="32271">MRPTIYIPRLASDLDCPERIQRRARVLAEAAEEAGVTTGFAAVCLYTAGQEKGRWVTQCAVAESGNVTPTTVRAHYETLNTKRAGSLRTLLHEHSQKEIVFSGNYLFLARVAPSMTEMWDDVNEQVKTDWKDDTTPFERVYEVVEQTHNGQSAAEIGERALVSEPTARRHCKSFVNTGFAETEQDDQTTLYKRNSDRVLMSRIRELREEVTRPELLDSIKEMKAEIRRYEDRYDVVSPEELAQQLEAGETKGWDDLTAWRTTRQNLAVAQAALAYDEASHQLAV</sequence>
<feature type="domain" description="Transcription factor TFIIB cyclin-like" evidence="1">
    <location>
        <begin position="3"/>
        <end position="80"/>
    </location>
</feature>
<dbReference type="GO" id="GO:0017025">
    <property type="term" value="F:TBP-class protein binding"/>
    <property type="evidence" value="ECO:0007669"/>
    <property type="project" value="InterPro"/>
</dbReference>
<protein>
    <recommendedName>
        <fullName evidence="1">Transcription factor TFIIB cyclin-like domain-containing protein</fullName>
    </recommendedName>
</protein>
<name>U1PY16_9EURY</name>
<dbReference type="Gene3D" id="1.10.472.10">
    <property type="entry name" value="Cyclin-like"/>
    <property type="match status" value="1"/>
</dbReference>
<gene>
    <name evidence="2" type="ORF">J07HQW2_03847</name>
</gene>
<reference evidence="2 3" key="1">
    <citation type="journal article" date="2013" name="PLoS ONE">
        <title>Assembly-driven community genomics of a hypersaline microbial ecosystem.</title>
        <authorList>
            <person name="Podell S."/>
            <person name="Ugalde J.A."/>
            <person name="Narasingarao P."/>
            <person name="Banfield J.F."/>
            <person name="Heidelberg K.B."/>
            <person name="Allen E.E."/>
        </authorList>
    </citation>
    <scope>NUCLEOTIDE SEQUENCE [LARGE SCALE GENOMIC DNA]</scope>
    <source>
        <strain evidence="3">J07HQW2</strain>
    </source>
</reference>
<dbReference type="InterPro" id="IPR036915">
    <property type="entry name" value="Cyclin-like_sf"/>
</dbReference>